<accession>A0ABS7ALD7</accession>
<protein>
    <submittedName>
        <fullName evidence="1">Uncharacterized protein</fullName>
    </submittedName>
</protein>
<reference evidence="1 2" key="1">
    <citation type="submission" date="2021-07" db="EMBL/GenBank/DDBJ databases">
        <title>Clostridium weizhouense sp. nov., an anaerobic bacterium isolated from activated sludge of Petroleum wastewater.</title>
        <authorList>
            <person name="Li Q."/>
        </authorList>
    </citation>
    <scope>NUCLEOTIDE SEQUENCE [LARGE SCALE GENOMIC DNA]</scope>
    <source>
        <strain evidence="1 2">YB-6</strain>
    </source>
</reference>
<evidence type="ECO:0000313" key="2">
    <source>
        <dbReference type="Proteomes" id="UP001519921"/>
    </source>
</evidence>
<keyword evidence="2" id="KW-1185">Reference proteome</keyword>
<proteinExistence type="predicted"/>
<organism evidence="1 2">
    <name type="scientific">Clostridium weizhouense</name>
    <dbReference type="NCBI Taxonomy" id="2859781"/>
    <lineage>
        <taxon>Bacteria</taxon>
        <taxon>Bacillati</taxon>
        <taxon>Bacillota</taxon>
        <taxon>Clostridia</taxon>
        <taxon>Eubacteriales</taxon>
        <taxon>Clostridiaceae</taxon>
        <taxon>Clostridium</taxon>
    </lineage>
</organism>
<dbReference type="Proteomes" id="UP001519921">
    <property type="component" value="Unassembled WGS sequence"/>
</dbReference>
<evidence type="ECO:0000313" key="1">
    <source>
        <dbReference type="EMBL" id="MBW6409473.1"/>
    </source>
</evidence>
<dbReference type="EMBL" id="JAHXPT010000003">
    <property type="protein sequence ID" value="MBW6409473.1"/>
    <property type="molecule type" value="Genomic_DNA"/>
</dbReference>
<name>A0ABS7ALD7_9CLOT</name>
<comment type="caution">
    <text evidence="1">The sequence shown here is derived from an EMBL/GenBank/DDBJ whole genome shotgun (WGS) entry which is preliminary data.</text>
</comment>
<sequence length="111" mass="11352">MATYKPLAVTLGATSISNVNGNKLIKTIGTTAWDLAFIYGTAIGTSLHVSSTGGVYSATVILKSGTVLGWYSTVAGSEGNAAIETFGNSEGRYGVTVNTGAPITLKFYAHG</sequence>
<dbReference type="RefSeq" id="WP_219778532.1">
    <property type="nucleotide sequence ID" value="NZ_JAHXPT010000003.1"/>
</dbReference>
<gene>
    <name evidence="1" type="ORF">KYD98_05165</name>
</gene>